<accession>A0A926EUG8</accession>
<dbReference type="GO" id="GO:0005829">
    <property type="term" value="C:cytosol"/>
    <property type="evidence" value="ECO:0007669"/>
    <property type="project" value="TreeGrafter"/>
</dbReference>
<evidence type="ECO:0000313" key="6">
    <source>
        <dbReference type="EMBL" id="MBC8586480.1"/>
    </source>
</evidence>
<evidence type="ECO:0000256" key="4">
    <source>
        <dbReference type="PIRSR" id="PIRSR001365-1"/>
    </source>
</evidence>
<reference evidence="6" key="1">
    <citation type="submission" date="2020-08" db="EMBL/GenBank/DDBJ databases">
        <title>Genome public.</title>
        <authorList>
            <person name="Liu C."/>
            <person name="Sun Q."/>
        </authorList>
    </citation>
    <scope>NUCLEOTIDE SEQUENCE</scope>
    <source>
        <strain evidence="6">NSJ-64</strain>
    </source>
</reference>
<dbReference type="InterPro" id="IPR002220">
    <property type="entry name" value="DapA-like"/>
</dbReference>
<comment type="similarity">
    <text evidence="1 3">Belongs to the DapA family.</text>
</comment>
<feature type="active site" description="Schiff-base intermediate with substrate" evidence="4">
    <location>
        <position position="165"/>
    </location>
</feature>
<dbReference type="EMBL" id="JACRTD010000013">
    <property type="protein sequence ID" value="MBC8586480.1"/>
    <property type="molecule type" value="Genomic_DNA"/>
</dbReference>
<evidence type="ECO:0000256" key="3">
    <source>
        <dbReference type="PIRNR" id="PIRNR001365"/>
    </source>
</evidence>
<dbReference type="PANTHER" id="PTHR12128">
    <property type="entry name" value="DIHYDRODIPICOLINATE SYNTHASE"/>
    <property type="match status" value="1"/>
</dbReference>
<dbReference type="GO" id="GO:0008840">
    <property type="term" value="F:4-hydroxy-tetrahydrodipicolinate synthase activity"/>
    <property type="evidence" value="ECO:0007669"/>
    <property type="project" value="TreeGrafter"/>
</dbReference>
<evidence type="ECO:0000256" key="2">
    <source>
        <dbReference type="ARBA" id="ARBA00023239"/>
    </source>
</evidence>
<gene>
    <name evidence="6" type="ORF">H8705_12905</name>
</gene>
<dbReference type="PANTHER" id="PTHR12128:SF66">
    <property type="entry name" value="4-HYDROXY-2-OXOGLUTARATE ALDOLASE, MITOCHONDRIAL"/>
    <property type="match status" value="1"/>
</dbReference>
<feature type="binding site" evidence="5">
    <location>
        <position position="210"/>
    </location>
    <ligand>
        <name>pyruvate</name>
        <dbReference type="ChEBI" id="CHEBI:15361"/>
    </ligand>
</feature>
<evidence type="ECO:0000313" key="7">
    <source>
        <dbReference type="Proteomes" id="UP000623678"/>
    </source>
</evidence>
<dbReference type="SUPFAM" id="SSF51569">
    <property type="entry name" value="Aldolase"/>
    <property type="match status" value="1"/>
</dbReference>
<keyword evidence="2 3" id="KW-0456">Lyase</keyword>
<name>A0A926EUG8_9FIRM</name>
<evidence type="ECO:0000256" key="1">
    <source>
        <dbReference type="ARBA" id="ARBA00007592"/>
    </source>
</evidence>
<dbReference type="Proteomes" id="UP000623678">
    <property type="component" value="Unassembled WGS sequence"/>
</dbReference>
<dbReference type="Pfam" id="PF00701">
    <property type="entry name" value="DHDPS"/>
    <property type="match status" value="1"/>
</dbReference>
<sequence length="303" mass="33966">MGHLFTGLVTEIIASFNDDGSLDLKTTGDLIDFQLEKGTPAFFVNGLGVEVYSVTFEERIQILDEVIKRCEGTDAKIMSCIYVTSVAEGKKLMDMHKGRKFDAYCFTAPPFFEYTDEALYSFTADLLKYTDKPCYIYNCREMGTLYSPELLGQLAKDFPNLRGYKDATRNTVHLLNTMMYIEPRDPDFDFLCGCDGSTFGDMAMGCVGAVSFMGVPFPEQMNAVINAGLAGDWKKCKEEHQKILKLRLVMKKAPNSAAYIYAENFTGGPVAKNTRQALEMNDVDEDVKEELKKVIEEIGAMRV</sequence>
<dbReference type="PIRSF" id="PIRSF001365">
    <property type="entry name" value="DHDPS"/>
    <property type="match status" value="1"/>
</dbReference>
<feature type="active site" description="Proton donor/acceptor" evidence="4">
    <location>
        <position position="137"/>
    </location>
</feature>
<dbReference type="Gene3D" id="3.20.20.70">
    <property type="entry name" value="Aldolase class I"/>
    <property type="match status" value="1"/>
</dbReference>
<dbReference type="AlphaFoldDB" id="A0A926EUG8"/>
<dbReference type="RefSeq" id="WP_262396201.1">
    <property type="nucleotide sequence ID" value="NZ_JACRTD010000013.1"/>
</dbReference>
<organism evidence="6 7">
    <name type="scientific">Youxingia wuxianensis</name>
    <dbReference type="NCBI Taxonomy" id="2763678"/>
    <lineage>
        <taxon>Bacteria</taxon>
        <taxon>Bacillati</taxon>
        <taxon>Bacillota</taxon>
        <taxon>Clostridia</taxon>
        <taxon>Eubacteriales</taxon>
        <taxon>Oscillospiraceae</taxon>
        <taxon>Youxingia</taxon>
    </lineage>
</organism>
<keyword evidence="7" id="KW-1185">Reference proteome</keyword>
<dbReference type="InterPro" id="IPR013785">
    <property type="entry name" value="Aldolase_TIM"/>
</dbReference>
<dbReference type="SMART" id="SM01130">
    <property type="entry name" value="DHDPS"/>
    <property type="match status" value="1"/>
</dbReference>
<protein>
    <submittedName>
        <fullName evidence="6">Dihydrodipicolinate synthase family protein</fullName>
    </submittedName>
</protein>
<dbReference type="CDD" id="cd00408">
    <property type="entry name" value="DHDPS-like"/>
    <property type="match status" value="1"/>
</dbReference>
<evidence type="ECO:0000256" key="5">
    <source>
        <dbReference type="PIRSR" id="PIRSR001365-2"/>
    </source>
</evidence>
<proteinExistence type="inferred from homology"/>
<comment type="caution">
    <text evidence="6">The sequence shown here is derived from an EMBL/GenBank/DDBJ whole genome shotgun (WGS) entry which is preliminary data.</text>
</comment>